<dbReference type="HAMAP" id="MF_01632">
    <property type="entry name" value="UbiC"/>
    <property type="match status" value="1"/>
</dbReference>
<evidence type="ECO:0000256" key="2">
    <source>
        <dbReference type="ARBA" id="ARBA00022688"/>
    </source>
</evidence>
<evidence type="ECO:0000256" key="4">
    <source>
        <dbReference type="HAMAP-Rule" id="MF_01632"/>
    </source>
</evidence>
<gene>
    <name evidence="4" type="primary">ubiC</name>
    <name evidence="5" type="ORF">PT85_11790</name>
</gene>
<dbReference type="EMBL" id="JTAK01000004">
    <property type="protein sequence ID" value="KHO64851.1"/>
    <property type="molecule type" value="Genomic_DNA"/>
</dbReference>
<dbReference type="PANTHER" id="PTHR38683:SF1">
    <property type="entry name" value="CHORISMATE PYRUVATE-LYASE"/>
    <property type="match status" value="1"/>
</dbReference>
<dbReference type="RefSeq" id="WP_039606725.1">
    <property type="nucleotide sequence ID" value="NZ_FMUP01000002.1"/>
</dbReference>
<dbReference type="GO" id="GO:0006744">
    <property type="term" value="P:ubiquinone biosynthetic process"/>
    <property type="evidence" value="ECO:0007669"/>
    <property type="project" value="UniProtKB-UniRule"/>
</dbReference>
<feature type="binding site" evidence="4">
    <location>
        <position position="164"/>
    </location>
    <ligand>
        <name>substrate</name>
    </ligand>
</feature>
<comment type="function">
    <text evidence="4">Removes the pyruvyl group from chorismate, with concomitant aromatization of the ring, to provide 4-hydroxybenzoate (4HB) for the ubiquinone pathway.</text>
</comment>
<evidence type="ECO:0000313" key="6">
    <source>
        <dbReference type="Proteomes" id="UP000030980"/>
    </source>
</evidence>
<dbReference type="GO" id="GO:0008813">
    <property type="term" value="F:chorismate lyase activity"/>
    <property type="evidence" value="ECO:0007669"/>
    <property type="project" value="UniProtKB-UniRule"/>
</dbReference>
<keyword evidence="2 4" id="KW-0831">Ubiquinone biosynthesis</keyword>
<dbReference type="AlphaFoldDB" id="A0A0B3BUW1"/>
<dbReference type="UniPathway" id="UPA00232"/>
<feature type="binding site" evidence="4">
    <location>
        <position position="74"/>
    </location>
    <ligand>
        <name>substrate</name>
    </ligand>
</feature>
<dbReference type="Pfam" id="PF04345">
    <property type="entry name" value="Chor_lyase"/>
    <property type="match status" value="1"/>
</dbReference>
<dbReference type="GO" id="GO:0005829">
    <property type="term" value="C:cytosol"/>
    <property type="evidence" value="ECO:0007669"/>
    <property type="project" value="TreeGrafter"/>
</dbReference>
<dbReference type="InterPro" id="IPR007440">
    <property type="entry name" value="Chorismate--pyruvate_lyase"/>
</dbReference>
<dbReference type="Proteomes" id="UP000030980">
    <property type="component" value="Unassembled WGS sequence"/>
</dbReference>
<dbReference type="InterPro" id="IPR028978">
    <property type="entry name" value="Chorismate_lyase_/UTRA_dom_sf"/>
</dbReference>
<protein>
    <recommendedName>
        <fullName evidence="4">Probable chorismate pyruvate-lyase</fullName>
        <shortName evidence="4">CL</shortName>
        <shortName evidence="4">CPL</shortName>
        <ecNumber evidence="4">4.1.3.40</ecNumber>
    </recommendedName>
</protein>
<sequence length="181" mass="19857">MSDLSPWLTADHLAAPLDASVRDWLFEPGSLTLRLTTLAGGDFSVRPLLEGWHGLRDDECAVLGLAPGSTGWLREVYLCGHGEPWVFARSVASREALQALELDLQHLGKRPLGHLLFSDKAFGRSPFEICHYPPAWLPAEAAQAGLWARRSCFQRGSVGVLVAEIFLPPHWRAVRAADGNP</sequence>
<dbReference type="STRING" id="706570.PT85_11790"/>
<accession>A0A0B3BUW1</accession>
<dbReference type="OrthoDB" id="9789493at2"/>
<reference evidence="5 6" key="1">
    <citation type="submission" date="2014-11" db="EMBL/GenBank/DDBJ databases">
        <title>Genome sequence of Pseudomonas tuomuerensis JCM 14085.</title>
        <authorList>
            <person name="Shin S.-K."/>
            <person name="Yi H."/>
        </authorList>
    </citation>
    <scope>NUCLEOTIDE SEQUENCE [LARGE SCALE GENOMIC DNA]</scope>
    <source>
        <strain evidence="5 6">JCM 14085</strain>
    </source>
</reference>
<comment type="pathway">
    <text evidence="4">Cofactor biosynthesis; ubiquinone biosynthesis.</text>
</comment>
<evidence type="ECO:0000256" key="3">
    <source>
        <dbReference type="ARBA" id="ARBA00023239"/>
    </source>
</evidence>
<dbReference type="Gene3D" id="3.40.1410.10">
    <property type="entry name" value="Chorismate lyase-like"/>
    <property type="match status" value="1"/>
</dbReference>
<keyword evidence="4 5" id="KW-0670">Pyruvate</keyword>
<evidence type="ECO:0000256" key="1">
    <source>
        <dbReference type="ARBA" id="ARBA00022490"/>
    </source>
</evidence>
<dbReference type="PANTHER" id="PTHR38683">
    <property type="entry name" value="CHORISMATE PYRUVATE-LYASE"/>
    <property type="match status" value="1"/>
</dbReference>
<organism evidence="5 6">
    <name type="scientific">Pseudomonas flexibilis</name>
    <dbReference type="NCBI Taxonomy" id="706570"/>
    <lineage>
        <taxon>Bacteria</taxon>
        <taxon>Pseudomonadati</taxon>
        <taxon>Pseudomonadota</taxon>
        <taxon>Gammaproteobacteria</taxon>
        <taxon>Pseudomonadales</taxon>
        <taxon>Pseudomonadaceae</taxon>
        <taxon>Pseudomonas</taxon>
    </lineage>
</organism>
<keyword evidence="6" id="KW-1185">Reference proteome</keyword>
<comment type="subcellular location">
    <subcellularLocation>
        <location evidence="4">Cytoplasm</location>
    </subcellularLocation>
</comment>
<dbReference type="GO" id="GO:0042866">
    <property type="term" value="P:pyruvate biosynthetic process"/>
    <property type="evidence" value="ECO:0007669"/>
    <property type="project" value="UniProtKB-UniRule"/>
</dbReference>
<comment type="caution">
    <text evidence="5">The sequence shown here is derived from an EMBL/GenBank/DDBJ whole genome shotgun (WGS) entry which is preliminary data.</text>
</comment>
<keyword evidence="1 4" id="KW-0963">Cytoplasm</keyword>
<evidence type="ECO:0000313" key="5">
    <source>
        <dbReference type="EMBL" id="KHO64851.1"/>
    </source>
</evidence>
<comment type="catalytic activity">
    <reaction evidence="4">
        <text>chorismate = 4-hydroxybenzoate + pyruvate</text>
        <dbReference type="Rhea" id="RHEA:16505"/>
        <dbReference type="ChEBI" id="CHEBI:15361"/>
        <dbReference type="ChEBI" id="CHEBI:17879"/>
        <dbReference type="ChEBI" id="CHEBI:29748"/>
        <dbReference type="EC" id="4.1.3.40"/>
    </reaction>
</comment>
<dbReference type="SUPFAM" id="SSF64288">
    <property type="entry name" value="Chorismate lyase-like"/>
    <property type="match status" value="1"/>
</dbReference>
<proteinExistence type="inferred from homology"/>
<name>A0A0B3BUW1_9PSED</name>
<keyword evidence="3 4" id="KW-0456">Lyase</keyword>
<comment type="caution">
    <text evidence="4">Lacks conserved residue(s) required for the propagation of feature annotation.</text>
</comment>
<comment type="similarity">
    <text evidence="4">Belongs to the UbiC family.</text>
</comment>
<feature type="binding site" evidence="4">
    <location>
        <position position="112"/>
    </location>
    <ligand>
        <name>substrate</name>
    </ligand>
</feature>
<dbReference type="EC" id="4.1.3.40" evidence="4"/>